<accession>A0A380WJR4</accession>
<dbReference type="Gene3D" id="3.40.50.2300">
    <property type="match status" value="1"/>
</dbReference>
<dbReference type="InterPro" id="IPR001867">
    <property type="entry name" value="OmpR/PhoB-type_DNA-bd"/>
</dbReference>
<gene>
    <name evidence="14" type="primary">torR</name>
    <name evidence="14" type="ORF">NCTC10684_01638</name>
</gene>
<evidence type="ECO:0000256" key="4">
    <source>
        <dbReference type="ARBA" id="ARBA00023012"/>
    </source>
</evidence>
<dbReference type="GO" id="GO:0005829">
    <property type="term" value="C:cytosol"/>
    <property type="evidence" value="ECO:0007669"/>
    <property type="project" value="TreeGrafter"/>
</dbReference>
<dbReference type="OrthoDB" id="9784252at2"/>
<dbReference type="PANTHER" id="PTHR48111:SF58">
    <property type="entry name" value="TORCAD OPERON TRANSCRIPTIONAL REGULATORY PROTEIN TORR"/>
    <property type="match status" value="1"/>
</dbReference>
<proteinExistence type="predicted"/>
<dbReference type="RefSeq" id="WP_115730751.1">
    <property type="nucleotide sequence ID" value="NZ_BAAAVY010000030.1"/>
</dbReference>
<dbReference type="Pfam" id="PF00072">
    <property type="entry name" value="Response_reg"/>
    <property type="match status" value="1"/>
</dbReference>
<dbReference type="InterPro" id="IPR011006">
    <property type="entry name" value="CheY-like_superfamily"/>
</dbReference>
<evidence type="ECO:0000256" key="7">
    <source>
        <dbReference type="ARBA" id="ARBA00023159"/>
    </source>
</evidence>
<dbReference type="CDD" id="cd00383">
    <property type="entry name" value="trans_reg_C"/>
    <property type="match status" value="1"/>
</dbReference>
<evidence type="ECO:0000259" key="12">
    <source>
        <dbReference type="PROSITE" id="PS50110"/>
    </source>
</evidence>
<dbReference type="SMART" id="SM00448">
    <property type="entry name" value="REC"/>
    <property type="match status" value="1"/>
</dbReference>
<feature type="domain" description="Response regulatory" evidence="12">
    <location>
        <begin position="6"/>
        <end position="119"/>
    </location>
</feature>
<evidence type="ECO:0000256" key="8">
    <source>
        <dbReference type="ARBA" id="ARBA00023163"/>
    </source>
</evidence>
<dbReference type="InterPro" id="IPR016032">
    <property type="entry name" value="Sig_transdc_resp-reg_C-effctor"/>
</dbReference>
<keyword evidence="7" id="KW-0010">Activator</keyword>
<keyword evidence="5" id="KW-0805">Transcription regulation</keyword>
<dbReference type="SUPFAM" id="SSF52172">
    <property type="entry name" value="CheY-like"/>
    <property type="match status" value="1"/>
</dbReference>
<dbReference type="PROSITE" id="PS51755">
    <property type="entry name" value="OMPR_PHOB"/>
    <property type="match status" value="1"/>
</dbReference>
<keyword evidence="3 10" id="KW-0597">Phosphoprotein</keyword>
<evidence type="ECO:0000256" key="3">
    <source>
        <dbReference type="ARBA" id="ARBA00022553"/>
    </source>
</evidence>
<evidence type="ECO:0000256" key="11">
    <source>
        <dbReference type="PROSITE-ProRule" id="PRU01091"/>
    </source>
</evidence>
<dbReference type="FunFam" id="1.10.10.10:FF:000099">
    <property type="entry name" value="Two-component system response regulator TorR"/>
    <property type="match status" value="1"/>
</dbReference>
<dbReference type="SMART" id="SM00862">
    <property type="entry name" value="Trans_reg_C"/>
    <property type="match status" value="1"/>
</dbReference>
<dbReference type="GO" id="GO:0032993">
    <property type="term" value="C:protein-DNA complex"/>
    <property type="evidence" value="ECO:0007669"/>
    <property type="project" value="TreeGrafter"/>
</dbReference>
<keyword evidence="6 11" id="KW-0238">DNA-binding</keyword>
<dbReference type="GO" id="GO:0000976">
    <property type="term" value="F:transcription cis-regulatory region binding"/>
    <property type="evidence" value="ECO:0007669"/>
    <property type="project" value="TreeGrafter"/>
</dbReference>
<evidence type="ECO:0000313" key="15">
    <source>
        <dbReference type="Proteomes" id="UP000254701"/>
    </source>
</evidence>
<dbReference type="NCBIfam" id="NF008034">
    <property type="entry name" value="PRK10766.1"/>
    <property type="match status" value="1"/>
</dbReference>
<evidence type="ECO:0000256" key="9">
    <source>
        <dbReference type="ARBA" id="ARBA00067337"/>
    </source>
</evidence>
<evidence type="ECO:0000256" key="1">
    <source>
        <dbReference type="ARBA" id="ARBA00004496"/>
    </source>
</evidence>
<evidence type="ECO:0000256" key="2">
    <source>
        <dbReference type="ARBA" id="ARBA00022490"/>
    </source>
</evidence>
<keyword evidence="8" id="KW-0804">Transcription</keyword>
<keyword evidence="2" id="KW-0963">Cytoplasm</keyword>
<name>A0A380WJR4_AMIAI</name>
<feature type="modified residue" description="4-aspartylphosphate" evidence="10">
    <location>
        <position position="55"/>
    </location>
</feature>
<dbReference type="Gene3D" id="6.10.250.690">
    <property type="match status" value="1"/>
</dbReference>
<dbReference type="PANTHER" id="PTHR48111">
    <property type="entry name" value="REGULATOR OF RPOS"/>
    <property type="match status" value="1"/>
</dbReference>
<evidence type="ECO:0000256" key="6">
    <source>
        <dbReference type="ARBA" id="ARBA00023125"/>
    </source>
</evidence>
<dbReference type="Proteomes" id="UP000254701">
    <property type="component" value="Unassembled WGS sequence"/>
</dbReference>
<keyword evidence="4" id="KW-0902">Two-component regulatory system</keyword>
<dbReference type="PROSITE" id="PS50110">
    <property type="entry name" value="RESPONSE_REGULATORY"/>
    <property type="match status" value="1"/>
</dbReference>
<evidence type="ECO:0000256" key="5">
    <source>
        <dbReference type="ARBA" id="ARBA00023015"/>
    </source>
</evidence>
<organism evidence="14 15">
    <name type="scientific">Aminobacter aminovorans</name>
    <name type="common">Chelatobacter heintzii</name>
    <dbReference type="NCBI Taxonomy" id="83263"/>
    <lineage>
        <taxon>Bacteria</taxon>
        <taxon>Pseudomonadati</taxon>
        <taxon>Pseudomonadota</taxon>
        <taxon>Alphaproteobacteria</taxon>
        <taxon>Hyphomicrobiales</taxon>
        <taxon>Phyllobacteriaceae</taxon>
        <taxon>Aminobacter</taxon>
    </lineage>
</organism>
<evidence type="ECO:0000259" key="13">
    <source>
        <dbReference type="PROSITE" id="PS51755"/>
    </source>
</evidence>
<dbReference type="GO" id="GO:0006355">
    <property type="term" value="P:regulation of DNA-templated transcription"/>
    <property type="evidence" value="ECO:0007669"/>
    <property type="project" value="InterPro"/>
</dbReference>
<dbReference type="InterPro" id="IPR036388">
    <property type="entry name" value="WH-like_DNA-bd_sf"/>
</dbReference>
<feature type="DNA-binding region" description="OmpR/PhoB-type" evidence="11">
    <location>
        <begin position="132"/>
        <end position="232"/>
    </location>
</feature>
<dbReference type="GO" id="GO:0000156">
    <property type="term" value="F:phosphorelay response regulator activity"/>
    <property type="evidence" value="ECO:0007669"/>
    <property type="project" value="TreeGrafter"/>
</dbReference>
<dbReference type="AlphaFoldDB" id="A0A380WJR4"/>
<dbReference type="Gene3D" id="1.10.10.10">
    <property type="entry name" value="Winged helix-like DNA-binding domain superfamily/Winged helix DNA-binding domain"/>
    <property type="match status" value="1"/>
</dbReference>
<comment type="subcellular location">
    <subcellularLocation>
        <location evidence="1">Cytoplasm</location>
    </subcellularLocation>
</comment>
<dbReference type="EMBL" id="UFSM01000001">
    <property type="protein sequence ID" value="SUU88414.1"/>
    <property type="molecule type" value="Genomic_DNA"/>
</dbReference>
<dbReference type="Pfam" id="PF00486">
    <property type="entry name" value="Trans_reg_C"/>
    <property type="match status" value="1"/>
</dbReference>
<dbReference type="InterPro" id="IPR001789">
    <property type="entry name" value="Sig_transdc_resp-reg_receiver"/>
</dbReference>
<dbReference type="InterPro" id="IPR039420">
    <property type="entry name" value="WalR-like"/>
</dbReference>
<reference evidence="14 15" key="1">
    <citation type="submission" date="2018-06" db="EMBL/GenBank/DDBJ databases">
        <authorList>
            <consortium name="Pathogen Informatics"/>
            <person name="Doyle S."/>
        </authorList>
    </citation>
    <scope>NUCLEOTIDE SEQUENCE [LARGE SCALE GENOMIC DNA]</scope>
    <source>
        <strain evidence="14 15">NCTC10684</strain>
    </source>
</reference>
<sequence length="244" mass="27193">MRVQHHIVIVEDDPVTRAKLAGYFLAEGYKVSEAGDGEQMRAIISRHPADLLMIDINLPGEDGLRLTREQRERSDVGIILVTGRTDTVDRIVGLEIGADDYVTKPVEHRELLARVKGLLRRVGKGRLPPAASGTRQFHGWTLEVARRTLQAADGTFVELTGAEFKLLSVLTANPGQVLSRERLLHEISRREWDASDRTVDVLVRRLRQKLNDNPRTPRIIVTAHGEGYFFAPDAVQPGRVAATS</sequence>
<protein>
    <recommendedName>
        <fullName evidence="9">Regulatory protein VirG</fullName>
    </recommendedName>
</protein>
<evidence type="ECO:0000313" key="14">
    <source>
        <dbReference type="EMBL" id="SUU88414.1"/>
    </source>
</evidence>
<dbReference type="SUPFAM" id="SSF46894">
    <property type="entry name" value="C-terminal effector domain of the bipartite response regulators"/>
    <property type="match status" value="1"/>
</dbReference>
<feature type="domain" description="OmpR/PhoB-type" evidence="13">
    <location>
        <begin position="132"/>
        <end position="232"/>
    </location>
</feature>
<evidence type="ECO:0000256" key="10">
    <source>
        <dbReference type="PROSITE-ProRule" id="PRU00169"/>
    </source>
</evidence>